<accession>R7QJ85</accession>
<dbReference type="EMBL" id="HG001898">
    <property type="protein sequence ID" value="CDF38159.1"/>
    <property type="molecule type" value="Genomic_DNA"/>
</dbReference>
<dbReference type="OrthoDB" id="1866965at2759"/>
<reference evidence="3" key="1">
    <citation type="journal article" date="2013" name="Proc. Natl. Acad. Sci. U.S.A.">
        <title>Genome structure and metabolic features in the red seaweed Chondrus crispus shed light on evolution of the Archaeplastida.</title>
        <authorList>
            <person name="Collen J."/>
            <person name="Porcel B."/>
            <person name="Carre W."/>
            <person name="Ball S.G."/>
            <person name="Chaparro C."/>
            <person name="Tonon T."/>
            <person name="Barbeyron T."/>
            <person name="Michel G."/>
            <person name="Noel B."/>
            <person name="Valentin K."/>
            <person name="Elias M."/>
            <person name="Artiguenave F."/>
            <person name="Arun A."/>
            <person name="Aury J.M."/>
            <person name="Barbosa-Neto J.F."/>
            <person name="Bothwell J.H."/>
            <person name="Bouget F.Y."/>
            <person name="Brillet L."/>
            <person name="Cabello-Hurtado F."/>
            <person name="Capella-Gutierrez S."/>
            <person name="Charrier B."/>
            <person name="Cladiere L."/>
            <person name="Cock J.M."/>
            <person name="Coelho S.M."/>
            <person name="Colleoni C."/>
            <person name="Czjzek M."/>
            <person name="Da Silva C."/>
            <person name="Delage L."/>
            <person name="Denoeud F."/>
            <person name="Deschamps P."/>
            <person name="Dittami S.M."/>
            <person name="Gabaldon T."/>
            <person name="Gachon C.M."/>
            <person name="Groisillier A."/>
            <person name="Herve C."/>
            <person name="Jabbari K."/>
            <person name="Katinka M."/>
            <person name="Kloareg B."/>
            <person name="Kowalczyk N."/>
            <person name="Labadie K."/>
            <person name="Leblanc C."/>
            <person name="Lopez P.J."/>
            <person name="McLachlan D.H."/>
            <person name="Meslet-Cladiere L."/>
            <person name="Moustafa A."/>
            <person name="Nehr Z."/>
            <person name="Nyvall Collen P."/>
            <person name="Panaud O."/>
            <person name="Partensky F."/>
            <person name="Poulain J."/>
            <person name="Rensing S.A."/>
            <person name="Rousvoal S."/>
            <person name="Samson G."/>
            <person name="Symeonidi A."/>
            <person name="Weissenbach J."/>
            <person name="Zambounis A."/>
            <person name="Wincker P."/>
            <person name="Boyen C."/>
        </authorList>
    </citation>
    <scope>NUCLEOTIDE SEQUENCE [LARGE SCALE GENOMIC DNA]</scope>
    <source>
        <strain evidence="3">cv. Stackhouse</strain>
    </source>
</reference>
<organism evidence="2 3">
    <name type="scientific">Chondrus crispus</name>
    <name type="common">Carrageen Irish moss</name>
    <name type="synonym">Polymorpha crispa</name>
    <dbReference type="NCBI Taxonomy" id="2769"/>
    <lineage>
        <taxon>Eukaryota</taxon>
        <taxon>Rhodophyta</taxon>
        <taxon>Florideophyceae</taxon>
        <taxon>Rhodymeniophycidae</taxon>
        <taxon>Gigartinales</taxon>
        <taxon>Gigartinaceae</taxon>
        <taxon>Chondrus</taxon>
    </lineage>
</organism>
<gene>
    <name evidence="2" type="ORF">CHC_T00006338001</name>
</gene>
<feature type="compositionally biased region" description="Polar residues" evidence="1">
    <location>
        <begin position="116"/>
        <end position="126"/>
    </location>
</feature>
<protein>
    <submittedName>
        <fullName evidence="2">Uncharacterized protein</fullName>
    </submittedName>
</protein>
<dbReference type="GO" id="GO:0006511">
    <property type="term" value="P:ubiquitin-dependent protein catabolic process"/>
    <property type="evidence" value="ECO:0007669"/>
    <property type="project" value="InterPro"/>
</dbReference>
<feature type="region of interest" description="Disordered" evidence="1">
    <location>
        <begin position="111"/>
        <end position="131"/>
    </location>
</feature>
<proteinExistence type="predicted"/>
<dbReference type="RefSeq" id="XP_005718028.1">
    <property type="nucleotide sequence ID" value="XM_005717971.1"/>
</dbReference>
<keyword evidence="3" id="KW-1185">Reference proteome</keyword>
<dbReference type="GO" id="GO:0019902">
    <property type="term" value="F:phosphatase binding"/>
    <property type="evidence" value="ECO:0007669"/>
    <property type="project" value="TreeGrafter"/>
</dbReference>
<evidence type="ECO:0000313" key="2">
    <source>
        <dbReference type="EMBL" id="CDF38159.1"/>
    </source>
</evidence>
<dbReference type="GeneID" id="17325742"/>
<dbReference type="Proteomes" id="UP000012073">
    <property type="component" value="Unassembled WGS sequence"/>
</dbReference>
<dbReference type="InterPro" id="IPR022162">
    <property type="entry name" value="TRPC4AP"/>
</dbReference>
<dbReference type="PhylomeDB" id="R7QJ85"/>
<dbReference type="KEGG" id="ccp:CHC_T00006338001"/>
<evidence type="ECO:0000256" key="1">
    <source>
        <dbReference type="SAM" id="MobiDB-lite"/>
    </source>
</evidence>
<feature type="region of interest" description="Disordered" evidence="1">
    <location>
        <begin position="312"/>
        <end position="345"/>
    </location>
</feature>
<dbReference type="PANTHER" id="PTHR31743">
    <property type="entry name" value="TRANSIENT RECEPTOR POTENTIAL CHANNEL 4-ASSOCIATED PROTEIN TCPC4AP"/>
    <property type="match status" value="1"/>
</dbReference>
<evidence type="ECO:0000313" key="3">
    <source>
        <dbReference type="Proteomes" id="UP000012073"/>
    </source>
</evidence>
<name>R7QJ85_CHOCR</name>
<dbReference type="PANTHER" id="PTHR31743:SF1">
    <property type="entry name" value="SHORT TRANSIENT RECEPTOR POTENTIAL CHANNEL 4-ASSOCIATED PROTEIN"/>
    <property type="match status" value="1"/>
</dbReference>
<dbReference type="GO" id="GO:0031464">
    <property type="term" value="C:Cul4A-RING E3 ubiquitin ligase complex"/>
    <property type="evidence" value="ECO:0007669"/>
    <property type="project" value="InterPro"/>
</dbReference>
<dbReference type="AlphaFoldDB" id="R7QJ85"/>
<dbReference type="Gramene" id="CDF38159">
    <property type="protein sequence ID" value="CDF38159"/>
    <property type="gene ID" value="CHC_T00006338001"/>
</dbReference>
<sequence>MPRGVDIQVEESWKDFDARIESAVRDHARGVKGQQGSARARRRMSGSEWLGVDRRIAPGNPNSVVELAALDGMGQRQAESLDMPNASREPELRPEPHTLLEAVSADIGPTEGELSRTISRRPTSGDSEVRTHHDNEMEAYPHMSFTRLLMSALQVEVLFVLYSLLTGKRKREVQVQLVDAGIFAAMIRFCDGLKWLNSGKEKRTEEALKVHLIRLLHYVWDGLDFIPANERLEMLFTHDERLILKIGGHGHPPGITCTGPNLTSRSSQEPLVLAMRRLSLTACADLIAIQSGRLGVVETDVAPTVFDDNIERTIPRDGGNPLHSKKLTEPASNVTPVEVHSDSGRRAKSGIERMGSHRSVPFAPDQGIVCKIADILMRAHADDEAHGTRRYLLAGCMETYLRSASIDEKSIVARHGLLLHLLSELSQHDKLIPQLSQFRQTSFDLLGQLVKWSRELFGFMNTIFRQDPKLLSGLLITMSGSLIDSNVFVRSVVISLECFREEDKLTRNPNTGNSKERYDFASCLLWDFLETNRLRLIQDLITSVRVEDVNFENICCVNTSLILMVISYPTEEALDLALLHILNNILLSEEMEKFGPQNFFGLNPVDIFSNFEKLISFWLSYYQHQSLDVASQELNSNIRFERLIAVANLLKVRLPLLDARLKREANLLQLQQE</sequence>
<dbReference type="Pfam" id="PF12463">
    <property type="entry name" value="DUF3689"/>
    <property type="match status" value="1"/>
</dbReference>